<evidence type="ECO:0000313" key="1">
    <source>
        <dbReference type="EMBL" id="POW05898.1"/>
    </source>
</evidence>
<reference evidence="2" key="3">
    <citation type="journal article" date="2018" name="Mol. Plant Microbe Interact.">
        <title>Genome sequence resources for the wheat stripe rust pathogen (Puccinia striiformis f. sp. tritici) and the barley stripe rust pathogen (Puccinia striiformis f. sp. hordei).</title>
        <authorList>
            <person name="Xia C."/>
            <person name="Wang M."/>
            <person name="Yin C."/>
            <person name="Cornejo O.E."/>
            <person name="Hulbert S.H."/>
            <person name="Chen X."/>
        </authorList>
    </citation>
    <scope>NUCLEOTIDE SEQUENCE [LARGE SCALE GENOMIC DNA]</scope>
    <source>
        <strain evidence="2">93TX-2</strain>
    </source>
</reference>
<reference evidence="1 2" key="1">
    <citation type="submission" date="2017-12" db="EMBL/GenBank/DDBJ databases">
        <title>Gene loss provides genomic basis for host adaptation in cereal stripe rust fungi.</title>
        <authorList>
            <person name="Xia C."/>
        </authorList>
    </citation>
    <scope>NUCLEOTIDE SEQUENCE [LARGE SCALE GENOMIC DNA]</scope>
    <source>
        <strain evidence="1 2">93TX-2</strain>
    </source>
</reference>
<keyword evidence="2" id="KW-1185">Reference proteome</keyword>
<organism evidence="1 2">
    <name type="scientific">Puccinia striiformis</name>
    <dbReference type="NCBI Taxonomy" id="27350"/>
    <lineage>
        <taxon>Eukaryota</taxon>
        <taxon>Fungi</taxon>
        <taxon>Dikarya</taxon>
        <taxon>Basidiomycota</taxon>
        <taxon>Pucciniomycotina</taxon>
        <taxon>Pucciniomycetes</taxon>
        <taxon>Pucciniales</taxon>
        <taxon>Pucciniaceae</taxon>
        <taxon>Puccinia</taxon>
    </lineage>
</organism>
<proteinExistence type="predicted"/>
<dbReference type="AlphaFoldDB" id="A0A2S4V8S8"/>
<dbReference type="EMBL" id="PKSM01000165">
    <property type="protein sequence ID" value="POW05898.1"/>
    <property type="molecule type" value="Genomic_DNA"/>
</dbReference>
<evidence type="ECO:0000313" key="2">
    <source>
        <dbReference type="Proteomes" id="UP000238274"/>
    </source>
</evidence>
<gene>
    <name evidence="1" type="ORF">PSHT_10570</name>
</gene>
<dbReference type="Proteomes" id="UP000238274">
    <property type="component" value="Unassembled WGS sequence"/>
</dbReference>
<reference evidence="2" key="2">
    <citation type="journal article" date="2018" name="BMC Genomics">
        <title>Genomic insights into host adaptation between the wheat stripe rust pathogen (Puccinia striiformis f. sp. tritici) and the barley stripe rust pathogen (Puccinia striiformis f. sp. hordei).</title>
        <authorList>
            <person name="Xia C."/>
            <person name="Wang M."/>
            <person name="Yin C."/>
            <person name="Cornejo O.E."/>
            <person name="Hulbert S.H."/>
            <person name="Chen X."/>
        </authorList>
    </citation>
    <scope>NUCLEOTIDE SEQUENCE [LARGE SCALE GENOMIC DNA]</scope>
    <source>
        <strain evidence="2">93TX-2</strain>
    </source>
</reference>
<comment type="caution">
    <text evidence="1">The sequence shown here is derived from an EMBL/GenBank/DDBJ whole genome shotgun (WGS) entry which is preliminary data.</text>
</comment>
<accession>A0A2S4V8S8</accession>
<sequence length="127" mass="13950">MGPSAASTTNLQQDFQLDSTFNIVLMVTACGVANARCPRNRYRACYNATGRAMVYGPDSGPCSEGFGEVCCRVSVNVFNKVGHSVRFFLHRHYLICVHLITLIRMTPQAITTPPLKTALARFVAAYC</sequence>
<dbReference type="VEuPathDB" id="FungiDB:PSHT_10570"/>
<name>A0A2S4V8S8_9BASI</name>
<protein>
    <submittedName>
        <fullName evidence="1">Uncharacterized protein</fullName>
    </submittedName>
</protein>